<dbReference type="AlphaFoldDB" id="A0ABD5SWZ9"/>
<keyword evidence="1" id="KW-0812">Transmembrane</keyword>
<evidence type="ECO:0000313" key="2">
    <source>
        <dbReference type="EMBL" id="MFC6769417.1"/>
    </source>
</evidence>
<organism evidence="2 3">
    <name type="scientific">Natrinema soli</name>
    <dbReference type="NCBI Taxonomy" id="1930624"/>
    <lineage>
        <taxon>Archaea</taxon>
        <taxon>Methanobacteriati</taxon>
        <taxon>Methanobacteriota</taxon>
        <taxon>Stenosarchaea group</taxon>
        <taxon>Halobacteria</taxon>
        <taxon>Halobacteriales</taxon>
        <taxon>Natrialbaceae</taxon>
        <taxon>Natrinema</taxon>
    </lineage>
</organism>
<name>A0ABD5SWZ9_9EURY</name>
<evidence type="ECO:0000313" key="3">
    <source>
        <dbReference type="Proteomes" id="UP001596383"/>
    </source>
</evidence>
<comment type="caution">
    <text evidence="2">The sequence shown here is derived from an EMBL/GenBank/DDBJ whole genome shotgun (WGS) entry which is preliminary data.</text>
</comment>
<dbReference type="EMBL" id="JBHSWV010000745">
    <property type="protein sequence ID" value="MFC6769417.1"/>
    <property type="molecule type" value="Genomic_DNA"/>
</dbReference>
<evidence type="ECO:0000256" key="1">
    <source>
        <dbReference type="SAM" id="Phobius"/>
    </source>
</evidence>
<keyword evidence="1" id="KW-0472">Membrane</keyword>
<gene>
    <name evidence="2" type="ORF">ACFQE6_31610</name>
</gene>
<accession>A0ABD5SWZ9</accession>
<keyword evidence="1" id="KW-1133">Transmembrane helix</keyword>
<reference evidence="2 3" key="1">
    <citation type="journal article" date="2019" name="Int. J. Syst. Evol. Microbiol.">
        <title>The Global Catalogue of Microorganisms (GCM) 10K type strain sequencing project: providing services to taxonomists for standard genome sequencing and annotation.</title>
        <authorList>
            <consortium name="The Broad Institute Genomics Platform"/>
            <consortium name="The Broad Institute Genome Sequencing Center for Infectious Disease"/>
            <person name="Wu L."/>
            <person name="Ma J."/>
        </authorList>
    </citation>
    <scope>NUCLEOTIDE SEQUENCE [LARGE SCALE GENOMIC DNA]</scope>
    <source>
        <strain evidence="2 3">LMG 29247</strain>
    </source>
</reference>
<protein>
    <submittedName>
        <fullName evidence="2">Uncharacterized protein</fullName>
    </submittedName>
</protein>
<proteinExistence type="predicted"/>
<keyword evidence="3" id="KW-1185">Reference proteome</keyword>
<dbReference type="RefSeq" id="WP_273742069.1">
    <property type="nucleotide sequence ID" value="NZ_JAQIVI010000745.1"/>
</dbReference>
<sequence length="53" mass="5542">MGTVSLLGIVASLVSGSVLAGPLLFVAVVFAPAALLMVLWVFMRLFFSNRSTA</sequence>
<dbReference type="Proteomes" id="UP001596383">
    <property type="component" value="Unassembled WGS sequence"/>
</dbReference>
<feature type="transmembrane region" description="Helical" evidence="1">
    <location>
        <begin position="30"/>
        <end position="47"/>
    </location>
</feature>